<accession>A0A7K4FPC1</accession>
<dbReference type="EMBL" id="JABGBP010000121">
    <property type="protein sequence ID" value="NOL59947.1"/>
    <property type="molecule type" value="Genomic_DNA"/>
</dbReference>
<comment type="caution">
    <text evidence="2">The sequence shown here is derived from an EMBL/GenBank/DDBJ whole genome shotgun (WGS) entry which is preliminary data.</text>
</comment>
<reference evidence="2 3" key="1">
    <citation type="submission" date="2020-05" db="EMBL/GenBank/DDBJ databases">
        <authorList>
            <person name="Zhang R."/>
        </authorList>
    </citation>
    <scope>NUCLEOTIDE SEQUENCE [LARGE SCALE GENOMIC DNA]</scope>
    <source>
        <strain evidence="2 3">DSM 28986</strain>
    </source>
</reference>
<dbReference type="Pfam" id="PF14145">
    <property type="entry name" value="YrhK"/>
    <property type="match status" value="1"/>
</dbReference>
<dbReference type="Proteomes" id="UP000546917">
    <property type="component" value="Unassembled WGS sequence"/>
</dbReference>
<name>A0A7K4FPC1_9ARCH</name>
<sequence length="63" mass="7524">EFVIGSIFFLPSESKYSTLGVYLFIIGSTQLLIRPMINIARRIHIFFLHKKERIYFCLKMRNL</sequence>
<dbReference type="AlphaFoldDB" id="A0A7K4FPC1"/>
<gene>
    <name evidence="2" type="ORF">HLB00_03755</name>
</gene>
<protein>
    <submittedName>
        <fullName evidence="2">YrhK family protein</fullName>
    </submittedName>
</protein>
<evidence type="ECO:0000313" key="3">
    <source>
        <dbReference type="Proteomes" id="UP000546917"/>
    </source>
</evidence>
<evidence type="ECO:0000313" key="2">
    <source>
        <dbReference type="EMBL" id="NOL59947.1"/>
    </source>
</evidence>
<feature type="non-terminal residue" evidence="2">
    <location>
        <position position="1"/>
    </location>
</feature>
<evidence type="ECO:0000259" key="1">
    <source>
        <dbReference type="Pfam" id="PF14145"/>
    </source>
</evidence>
<dbReference type="RefSeq" id="WP_171481455.1">
    <property type="nucleotide sequence ID" value="NZ_JABGBP010000121.1"/>
</dbReference>
<dbReference type="InterPro" id="IPR025424">
    <property type="entry name" value="YrhK_domain"/>
</dbReference>
<feature type="domain" description="YrhK" evidence="1">
    <location>
        <begin position="2"/>
        <end position="43"/>
    </location>
</feature>
<organism evidence="2 3">
    <name type="scientific">Ferroplasma acidiphilum</name>
    <dbReference type="NCBI Taxonomy" id="74969"/>
    <lineage>
        <taxon>Archaea</taxon>
        <taxon>Methanobacteriati</taxon>
        <taxon>Thermoplasmatota</taxon>
        <taxon>Thermoplasmata</taxon>
        <taxon>Thermoplasmatales</taxon>
        <taxon>Ferroplasmaceae</taxon>
        <taxon>Ferroplasma</taxon>
    </lineage>
</organism>
<proteinExistence type="predicted"/>